<dbReference type="InterPro" id="IPR031778">
    <property type="entry name" value="Sortilin_N"/>
</dbReference>
<dbReference type="InterPro" id="IPR050310">
    <property type="entry name" value="VPS10-sortilin"/>
</dbReference>
<proteinExistence type="predicted"/>
<dbReference type="SUPFAM" id="SSF100895">
    <property type="entry name" value="Kazal-type serine protease inhibitors"/>
    <property type="match status" value="2"/>
</dbReference>
<keyword evidence="1" id="KW-0677">Repeat</keyword>
<dbReference type="Proteomes" id="UP001189429">
    <property type="component" value="Unassembled WGS sequence"/>
</dbReference>
<dbReference type="Pfam" id="PF15902">
    <property type="entry name" value="Sortilin-Vps10"/>
    <property type="match status" value="1"/>
</dbReference>
<keyword evidence="3" id="KW-0812">Transmembrane</keyword>
<feature type="transmembrane region" description="Helical" evidence="3">
    <location>
        <begin position="58"/>
        <end position="84"/>
    </location>
</feature>
<dbReference type="Pfam" id="PF07648">
    <property type="entry name" value="Kazal_2"/>
    <property type="match status" value="2"/>
</dbReference>
<feature type="region of interest" description="Disordered" evidence="2">
    <location>
        <begin position="234"/>
        <end position="263"/>
    </location>
</feature>
<feature type="transmembrane region" description="Helical" evidence="3">
    <location>
        <begin position="31"/>
        <end position="51"/>
    </location>
</feature>
<protein>
    <recommendedName>
        <fullName evidence="4">Kazal-like domain-containing protein</fullName>
    </recommendedName>
</protein>
<keyword evidence="6" id="KW-1185">Reference proteome</keyword>
<feature type="domain" description="Kazal-like" evidence="4">
    <location>
        <begin position="339"/>
        <end position="383"/>
    </location>
</feature>
<evidence type="ECO:0000256" key="2">
    <source>
        <dbReference type="SAM" id="MobiDB-lite"/>
    </source>
</evidence>
<dbReference type="SUPFAM" id="SSF50939">
    <property type="entry name" value="Sialidases"/>
    <property type="match status" value="1"/>
</dbReference>
<dbReference type="Gene3D" id="3.30.60.30">
    <property type="match status" value="2"/>
</dbReference>
<feature type="compositionally biased region" description="Low complexity" evidence="2">
    <location>
        <begin position="240"/>
        <end position="251"/>
    </location>
</feature>
<organism evidence="5 6">
    <name type="scientific">Prorocentrum cordatum</name>
    <dbReference type="NCBI Taxonomy" id="2364126"/>
    <lineage>
        <taxon>Eukaryota</taxon>
        <taxon>Sar</taxon>
        <taxon>Alveolata</taxon>
        <taxon>Dinophyceae</taxon>
        <taxon>Prorocentrales</taxon>
        <taxon>Prorocentraceae</taxon>
        <taxon>Prorocentrum</taxon>
    </lineage>
</organism>
<keyword evidence="3" id="KW-0472">Membrane</keyword>
<dbReference type="PROSITE" id="PS51465">
    <property type="entry name" value="KAZAL_2"/>
    <property type="match status" value="2"/>
</dbReference>
<reference evidence="5" key="1">
    <citation type="submission" date="2023-10" db="EMBL/GenBank/DDBJ databases">
        <authorList>
            <person name="Chen Y."/>
            <person name="Shah S."/>
            <person name="Dougan E. K."/>
            <person name="Thang M."/>
            <person name="Chan C."/>
        </authorList>
    </citation>
    <scope>NUCLEOTIDE SEQUENCE [LARGE SCALE GENOMIC DNA]</scope>
</reference>
<name>A0ABN9QVP4_9DINO</name>
<dbReference type="EMBL" id="CAUYUJ010004336">
    <property type="protein sequence ID" value="CAK0809203.1"/>
    <property type="molecule type" value="Genomic_DNA"/>
</dbReference>
<sequence length="835" mass="87190">MTAGDGYQGHGIAPHYAKGHEVLHVVDDTPAVTLGAIFGGFAGLLLQVIGYGGVAETAAVAAATGLPGAVGGIGAFFFSVFIGANIGRGAELRREWTGQGFDESLAWAAAVNSDSEGTPDAAVKVEVAGKVNIVGGWCSKGPASGTRYDRDMGMSCYALPMGAGQTSCDPEYSVCVPSCLGGSWCKMPVPHAGTCRCKCSHQVEPGQTGEQPKSCVPIEGQDADTVAEQSRQQKLTGECEATPAPTSLSTTTEEEARSGQWRVPGAAAAQVPCTCTAEWDPVCGVDGQTYSNPCAAGCGNATVAARGECPSTTSGALAAAAASTTTAGPSSSPATSSSQAGESDCVCTAEWDPVCGADGQTYGNPCAAGCEGAAIAHTGECPAAAAGAAEAGGAGEGDSSEADRPEDSTSEADQPEDTTSEADQPEDTTSGADQPEDTTSEASTTASPGKDIVVPVALLCITSHADTGKKVAVKEVVFDSAVADIQWLGSDQKIVLVQTAKGRLYRSVNSGEKWNDITDQLRTKSADQGGGESIVIDHITKCPADPSTVLVAGTHRTHFISQNGGETFRRVKQKAPLNDNEPCNHMLYITKDLGKTFHLVTSYVVQFSWGDVSHEQQDRIYYTHFREKKGDQPKLYVWSQDVDFSYSDDAGKHDSKLVHHGNKFMVSHKFIFVAKLQDASKQTVSLMVSSDGGISFRQAKLPTDLEEKSYTVLDTSEGVVMLHVNHGSNIGNVYTSDREGVRYTLSLPDNVRSSSGDCEFDKVLSLEGVYLANQQKGGGGATSKQAAVVGKWADGTEGDFDYWAKVLCNQSHLGPTFLGHDAADARQTATRHGAP</sequence>
<gene>
    <name evidence="5" type="ORF">PCOR1329_LOCUS14516</name>
</gene>
<dbReference type="PANTHER" id="PTHR12106:SF27">
    <property type="entry name" value="SORTILIN-RELATED RECEPTOR"/>
    <property type="match status" value="1"/>
</dbReference>
<dbReference type="PANTHER" id="PTHR12106">
    <property type="entry name" value="SORTILIN RELATED"/>
    <property type="match status" value="1"/>
</dbReference>
<dbReference type="InterPro" id="IPR002350">
    <property type="entry name" value="Kazal_dom"/>
</dbReference>
<feature type="region of interest" description="Disordered" evidence="2">
    <location>
        <begin position="389"/>
        <end position="448"/>
    </location>
</feature>
<accession>A0ABN9QVP4</accession>
<dbReference type="SMART" id="SM00280">
    <property type="entry name" value="KAZAL"/>
    <property type="match status" value="2"/>
</dbReference>
<evidence type="ECO:0000313" key="5">
    <source>
        <dbReference type="EMBL" id="CAK0809203.1"/>
    </source>
</evidence>
<evidence type="ECO:0000256" key="3">
    <source>
        <dbReference type="SAM" id="Phobius"/>
    </source>
</evidence>
<comment type="caution">
    <text evidence="5">The sequence shown here is derived from an EMBL/GenBank/DDBJ whole genome shotgun (WGS) entry which is preliminary data.</text>
</comment>
<dbReference type="InterPro" id="IPR036278">
    <property type="entry name" value="Sialidase_sf"/>
</dbReference>
<dbReference type="InterPro" id="IPR015943">
    <property type="entry name" value="WD40/YVTN_repeat-like_dom_sf"/>
</dbReference>
<dbReference type="CDD" id="cd00104">
    <property type="entry name" value="KAZAL_FS"/>
    <property type="match status" value="2"/>
</dbReference>
<feature type="compositionally biased region" description="Acidic residues" evidence="2">
    <location>
        <begin position="408"/>
        <end position="426"/>
    </location>
</feature>
<feature type="domain" description="Kazal-like" evidence="4">
    <location>
        <begin position="267"/>
        <end position="311"/>
    </location>
</feature>
<dbReference type="PROSITE" id="PS00282">
    <property type="entry name" value="KAZAL_1"/>
    <property type="match status" value="1"/>
</dbReference>
<dbReference type="Gene3D" id="2.130.10.10">
    <property type="entry name" value="YVTN repeat-like/Quinoprotein amine dehydrogenase"/>
    <property type="match status" value="1"/>
</dbReference>
<evidence type="ECO:0000256" key="1">
    <source>
        <dbReference type="ARBA" id="ARBA00022737"/>
    </source>
</evidence>
<dbReference type="InterPro" id="IPR036058">
    <property type="entry name" value="Kazal_dom_sf"/>
</dbReference>
<keyword evidence="3" id="KW-1133">Transmembrane helix</keyword>
<evidence type="ECO:0000313" key="6">
    <source>
        <dbReference type="Proteomes" id="UP001189429"/>
    </source>
</evidence>
<evidence type="ECO:0000259" key="4">
    <source>
        <dbReference type="PROSITE" id="PS51465"/>
    </source>
</evidence>